<protein>
    <submittedName>
        <fullName evidence="1">Uncharacterized protein</fullName>
    </submittedName>
</protein>
<evidence type="ECO:0000313" key="2">
    <source>
        <dbReference type="Proteomes" id="UP000223913"/>
    </source>
</evidence>
<dbReference type="EMBL" id="PDUD01000091">
    <property type="protein sequence ID" value="PHN00618.1"/>
    <property type="molecule type" value="Genomic_DNA"/>
</dbReference>
<evidence type="ECO:0000313" key="1">
    <source>
        <dbReference type="EMBL" id="PHN00618.1"/>
    </source>
</evidence>
<gene>
    <name evidence="1" type="ORF">CRP01_41295</name>
</gene>
<dbReference type="RefSeq" id="WP_099155968.1">
    <property type="nucleotide sequence ID" value="NZ_PDUD01000091.1"/>
</dbReference>
<dbReference type="Proteomes" id="UP000223913">
    <property type="component" value="Unassembled WGS sequence"/>
</dbReference>
<proteinExistence type="predicted"/>
<dbReference type="AlphaFoldDB" id="A0A2D0MWU4"/>
<name>A0A2D0MWU4_FLAN2</name>
<reference evidence="1 2" key="1">
    <citation type="submission" date="2017-10" db="EMBL/GenBank/DDBJ databases">
        <title>The draft genome sequence of Lewinella nigricans NBRC 102662.</title>
        <authorList>
            <person name="Wang K."/>
        </authorList>
    </citation>
    <scope>NUCLEOTIDE SEQUENCE [LARGE SCALE GENOMIC DNA]</scope>
    <source>
        <strain evidence="1 2">NBRC 102662</strain>
    </source>
</reference>
<comment type="caution">
    <text evidence="1">The sequence shown here is derived from an EMBL/GenBank/DDBJ whole genome shotgun (WGS) entry which is preliminary data.</text>
</comment>
<sequence length="161" mass="18048">MAQAAEQQQQQQNNFTASAAYNEASFEVTAIQNFDWIAGQSSWIQASKTRLLQTTLTFKNNGNFVVSYPWDTNNWKAVYDTAREAGNGKFSFFASEAYANEVGARSLVIYGTLFIIDDQPYATISYGSDNRMQATINDTRFLHQASKAYTSSVRLTLAGYR</sequence>
<organism evidence="1 2">
    <name type="scientific">Flavilitoribacter nigricans (strain ATCC 23147 / DSM 23189 / NBRC 102662 / NCIMB 1420 / SS-2)</name>
    <name type="common">Lewinella nigricans</name>
    <dbReference type="NCBI Taxonomy" id="1122177"/>
    <lineage>
        <taxon>Bacteria</taxon>
        <taxon>Pseudomonadati</taxon>
        <taxon>Bacteroidota</taxon>
        <taxon>Saprospiria</taxon>
        <taxon>Saprospirales</taxon>
        <taxon>Lewinellaceae</taxon>
        <taxon>Flavilitoribacter</taxon>
    </lineage>
</organism>
<keyword evidence="2" id="KW-1185">Reference proteome</keyword>
<accession>A0A2D0MWU4</accession>